<dbReference type="SUPFAM" id="SSF53720">
    <property type="entry name" value="ALDH-like"/>
    <property type="match status" value="1"/>
</dbReference>
<keyword evidence="1" id="KW-0560">Oxidoreductase</keyword>
<comment type="caution">
    <text evidence="2">The sequence shown here is derived from an EMBL/GenBank/DDBJ whole genome shotgun (WGS) entry which is preliminary data.</text>
</comment>
<evidence type="ECO:0000313" key="2">
    <source>
        <dbReference type="EMBL" id="EPN38482.1"/>
    </source>
</evidence>
<accession>S6T9S9</accession>
<protein>
    <submittedName>
        <fullName evidence="2">Benzaldehyde dehydrogenase</fullName>
    </submittedName>
</protein>
<gene>
    <name evidence="2" type="ORF">A244_31684</name>
</gene>
<organism evidence="2 3">
    <name type="scientific">Pseudomonas syringae pv. actinidiae ICMP 18807</name>
    <dbReference type="NCBI Taxonomy" id="1194404"/>
    <lineage>
        <taxon>Bacteria</taxon>
        <taxon>Pseudomonadati</taxon>
        <taxon>Pseudomonadota</taxon>
        <taxon>Gammaproteobacteria</taxon>
        <taxon>Pseudomonadales</taxon>
        <taxon>Pseudomonadaceae</taxon>
        <taxon>Pseudomonas</taxon>
        <taxon>Pseudomonas syringae</taxon>
    </lineage>
</organism>
<dbReference type="Gene3D" id="3.40.605.10">
    <property type="entry name" value="Aldehyde Dehydrogenase, Chain A, domain 1"/>
    <property type="match status" value="1"/>
</dbReference>
<dbReference type="InterPro" id="IPR016162">
    <property type="entry name" value="Ald_DH_N"/>
</dbReference>
<name>S6T9S9_PSESF</name>
<sequence length="67" mass="6841">MSASDGTPLLQRAIDAECIFNGNWIPSSSALLPVIEPATGELLMNTAMAGAADIAIACREAALAQPV</sequence>
<evidence type="ECO:0000256" key="1">
    <source>
        <dbReference type="ARBA" id="ARBA00023002"/>
    </source>
</evidence>
<dbReference type="Proteomes" id="UP000015729">
    <property type="component" value="Unassembled WGS sequence"/>
</dbReference>
<dbReference type="InterPro" id="IPR016161">
    <property type="entry name" value="Ald_DH/histidinol_DH"/>
</dbReference>
<feature type="non-terminal residue" evidence="2">
    <location>
        <position position="67"/>
    </location>
</feature>
<dbReference type="AlphaFoldDB" id="S6T9S9"/>
<evidence type="ECO:0000313" key="3">
    <source>
        <dbReference type="Proteomes" id="UP000015729"/>
    </source>
</evidence>
<dbReference type="EMBL" id="AOKG01002186">
    <property type="protein sequence ID" value="EPN38482.1"/>
    <property type="molecule type" value="Genomic_DNA"/>
</dbReference>
<dbReference type="GO" id="GO:0016491">
    <property type="term" value="F:oxidoreductase activity"/>
    <property type="evidence" value="ECO:0007669"/>
    <property type="project" value="UniProtKB-KW"/>
</dbReference>
<reference evidence="2 3" key="1">
    <citation type="journal article" date="2013" name="PLoS Pathog.">
        <title>Genomic analysis of the Kiwifruit pathogen Pseudomonas syringae pv. actinidiae provides insight into the origins of an emergent plant disease.</title>
        <authorList>
            <person name="McCann H.C."/>
            <person name="Rikkerink E.H."/>
            <person name="Bertels F."/>
            <person name="Fiers M."/>
            <person name="Lu A."/>
            <person name="Rees-George J."/>
            <person name="Andersen M.T."/>
            <person name="Gleave A.P."/>
            <person name="Haubold B."/>
            <person name="Wohlers M.W."/>
            <person name="Guttman D.S."/>
            <person name="Wang P.W."/>
            <person name="Straub C."/>
            <person name="Vanneste J.L."/>
            <person name="Rainey P.B."/>
            <person name="Templeton M.D."/>
        </authorList>
    </citation>
    <scope>NUCLEOTIDE SEQUENCE [LARGE SCALE GENOMIC DNA]</scope>
    <source>
        <strain evidence="2 3">ICMP 18807</strain>
    </source>
</reference>
<proteinExistence type="predicted"/>